<comment type="caution">
    <text evidence="1">The sequence shown here is derived from an EMBL/GenBank/DDBJ whole genome shotgun (WGS) entry which is preliminary data.</text>
</comment>
<proteinExistence type="predicted"/>
<reference evidence="1 2" key="1">
    <citation type="submission" date="2023-01" db="EMBL/GenBank/DDBJ databases">
        <authorList>
            <person name="Whitehead M."/>
        </authorList>
    </citation>
    <scope>NUCLEOTIDE SEQUENCE [LARGE SCALE GENOMIC DNA]</scope>
</reference>
<sequence length="118" mass="13811">MTMNDFFSFSELLKSALNTKKFNDNGEKFVWKDIKWLRFTKNIGVLLYKDTLNADVPFKTISLLRKGHARSNLLPPLTYTKPVPIGNFCQKKKDLIELLPLIPTVFHHFYQADSQTYR</sequence>
<dbReference type="Proteomes" id="UP001160148">
    <property type="component" value="Unassembled WGS sequence"/>
</dbReference>
<organism evidence="1 2">
    <name type="scientific">Macrosiphum euphorbiae</name>
    <name type="common">potato aphid</name>
    <dbReference type="NCBI Taxonomy" id="13131"/>
    <lineage>
        <taxon>Eukaryota</taxon>
        <taxon>Metazoa</taxon>
        <taxon>Ecdysozoa</taxon>
        <taxon>Arthropoda</taxon>
        <taxon>Hexapoda</taxon>
        <taxon>Insecta</taxon>
        <taxon>Pterygota</taxon>
        <taxon>Neoptera</taxon>
        <taxon>Paraneoptera</taxon>
        <taxon>Hemiptera</taxon>
        <taxon>Sternorrhyncha</taxon>
        <taxon>Aphidomorpha</taxon>
        <taxon>Aphidoidea</taxon>
        <taxon>Aphididae</taxon>
        <taxon>Macrosiphini</taxon>
        <taxon>Macrosiphum</taxon>
    </lineage>
</organism>
<accession>A0AAV0WK98</accession>
<dbReference type="AlphaFoldDB" id="A0AAV0WK98"/>
<evidence type="ECO:0000313" key="2">
    <source>
        <dbReference type="Proteomes" id="UP001160148"/>
    </source>
</evidence>
<name>A0AAV0WK98_9HEMI</name>
<dbReference type="EMBL" id="CARXXK010000002">
    <property type="protein sequence ID" value="CAI6356251.1"/>
    <property type="molecule type" value="Genomic_DNA"/>
</dbReference>
<protein>
    <submittedName>
        <fullName evidence="1">Uncharacterized protein</fullName>
    </submittedName>
</protein>
<gene>
    <name evidence="1" type="ORF">MEUPH1_LOCUS12004</name>
</gene>
<keyword evidence="2" id="KW-1185">Reference proteome</keyword>
<evidence type="ECO:0000313" key="1">
    <source>
        <dbReference type="EMBL" id="CAI6356251.1"/>
    </source>
</evidence>